<keyword evidence="6" id="KW-0498">Mitosis</keyword>
<dbReference type="GO" id="GO:0005524">
    <property type="term" value="F:ATP binding"/>
    <property type="evidence" value="ECO:0007669"/>
    <property type="project" value="InterPro"/>
</dbReference>
<dbReference type="Pfam" id="PF06470">
    <property type="entry name" value="SMC_hinge"/>
    <property type="match status" value="1"/>
</dbReference>
<evidence type="ECO:0000256" key="7">
    <source>
        <dbReference type="ARBA" id="ARBA00023054"/>
    </source>
</evidence>
<dbReference type="SMART" id="SM00968">
    <property type="entry name" value="SMC_hinge"/>
    <property type="match status" value="1"/>
</dbReference>
<dbReference type="Gene3D" id="1.20.1060.20">
    <property type="match status" value="1"/>
</dbReference>
<dbReference type="PANTHER" id="PTHR18937:SF12">
    <property type="entry name" value="STRUCTURAL MAINTENANCE OF CHROMOSOMES PROTEIN"/>
    <property type="match status" value="1"/>
</dbReference>
<evidence type="ECO:0000256" key="12">
    <source>
        <dbReference type="SAM" id="MobiDB-lite"/>
    </source>
</evidence>
<evidence type="ECO:0000256" key="11">
    <source>
        <dbReference type="SAM" id="Coils"/>
    </source>
</evidence>
<dbReference type="InterPro" id="IPR027417">
    <property type="entry name" value="P-loop_NTPase"/>
</dbReference>
<dbReference type="InterPro" id="IPR010935">
    <property type="entry name" value="SMC_hinge"/>
</dbReference>
<gene>
    <name evidence="14" type="ORF">TrCOL_g6793</name>
</gene>
<dbReference type="InterPro" id="IPR028468">
    <property type="entry name" value="Smc1_ABC"/>
</dbReference>
<evidence type="ECO:0000256" key="5">
    <source>
        <dbReference type="ARBA" id="ARBA00022618"/>
    </source>
</evidence>
<dbReference type="Gene3D" id="3.40.50.300">
    <property type="entry name" value="P-loop containing nucleotide triphosphate hydrolases"/>
    <property type="match status" value="2"/>
</dbReference>
<dbReference type="InterPro" id="IPR003395">
    <property type="entry name" value="RecF/RecN/SMC_N"/>
</dbReference>
<comment type="subcellular location">
    <subcellularLocation>
        <location evidence="2">Chromosome</location>
    </subcellularLocation>
    <subcellularLocation>
        <location evidence="1 10">Nucleus</location>
    </subcellularLocation>
</comment>
<feature type="compositionally biased region" description="Basic and acidic residues" evidence="12">
    <location>
        <begin position="905"/>
        <end position="919"/>
    </location>
</feature>
<evidence type="ECO:0000256" key="1">
    <source>
        <dbReference type="ARBA" id="ARBA00004123"/>
    </source>
</evidence>
<feature type="coiled-coil region" evidence="11">
    <location>
        <begin position="767"/>
        <end position="801"/>
    </location>
</feature>
<keyword evidence="5" id="KW-0132">Cell division</keyword>
<dbReference type="GO" id="GO:0016887">
    <property type="term" value="F:ATP hydrolysis activity"/>
    <property type="evidence" value="ECO:0007669"/>
    <property type="project" value="InterPro"/>
</dbReference>
<feature type="coiled-coil region" evidence="11">
    <location>
        <begin position="407"/>
        <end position="504"/>
    </location>
</feature>
<keyword evidence="7 11" id="KW-0175">Coiled coil</keyword>
<feature type="region of interest" description="Disordered" evidence="12">
    <location>
        <begin position="252"/>
        <end position="278"/>
    </location>
</feature>
<dbReference type="GO" id="GO:0005634">
    <property type="term" value="C:nucleus"/>
    <property type="evidence" value="ECO:0007669"/>
    <property type="project" value="UniProtKB-SubCell"/>
</dbReference>
<evidence type="ECO:0000256" key="3">
    <source>
        <dbReference type="ARBA" id="ARBA00005597"/>
    </source>
</evidence>
<proteinExistence type="inferred from homology"/>
<evidence type="ECO:0000256" key="9">
    <source>
        <dbReference type="ARBA" id="ARBA00023306"/>
    </source>
</evidence>
<feature type="domain" description="SMC hinge" evidence="13">
    <location>
        <begin position="519"/>
        <end position="639"/>
    </location>
</feature>
<dbReference type="SUPFAM" id="SSF52540">
    <property type="entry name" value="P-loop containing nucleoside triphosphate hydrolases"/>
    <property type="match status" value="1"/>
</dbReference>
<keyword evidence="4" id="KW-0158">Chromosome</keyword>
<feature type="compositionally biased region" description="Basic and acidic residues" evidence="12">
    <location>
        <begin position="1011"/>
        <end position="1022"/>
    </location>
</feature>
<evidence type="ECO:0000256" key="10">
    <source>
        <dbReference type="PIRNR" id="PIRNR005719"/>
    </source>
</evidence>
<comment type="similarity">
    <text evidence="3">Belongs to the SMC family. SMC1 subfamily.</text>
</comment>
<accession>A0A9W7G0D6</accession>
<feature type="region of interest" description="Disordered" evidence="12">
    <location>
        <begin position="895"/>
        <end position="941"/>
    </location>
</feature>
<dbReference type="Proteomes" id="UP001165065">
    <property type="component" value="Unassembled WGS sequence"/>
</dbReference>
<dbReference type="InterPro" id="IPR036277">
    <property type="entry name" value="SMC_hinge_sf"/>
</dbReference>
<organism evidence="14 15">
    <name type="scientific">Triparma columacea</name>
    <dbReference type="NCBI Taxonomy" id="722753"/>
    <lineage>
        <taxon>Eukaryota</taxon>
        <taxon>Sar</taxon>
        <taxon>Stramenopiles</taxon>
        <taxon>Ochrophyta</taxon>
        <taxon>Bolidophyceae</taxon>
        <taxon>Parmales</taxon>
        <taxon>Triparmaceae</taxon>
        <taxon>Triparma</taxon>
    </lineage>
</organism>
<keyword evidence="8 10" id="KW-0539">Nucleus</keyword>
<dbReference type="PIRSF" id="PIRSF005719">
    <property type="entry name" value="SMC"/>
    <property type="match status" value="1"/>
</dbReference>
<dbReference type="PANTHER" id="PTHR18937">
    <property type="entry name" value="STRUCTURAL MAINTENANCE OF CHROMOSOMES SMC FAMILY MEMBER"/>
    <property type="match status" value="1"/>
</dbReference>
<evidence type="ECO:0000256" key="8">
    <source>
        <dbReference type="ARBA" id="ARBA00023242"/>
    </source>
</evidence>
<dbReference type="GO" id="GO:0003677">
    <property type="term" value="F:DNA binding"/>
    <property type="evidence" value="ECO:0007669"/>
    <property type="project" value="TreeGrafter"/>
</dbReference>
<keyword evidence="9" id="KW-0131">Cell cycle</keyword>
<evidence type="ECO:0000313" key="14">
    <source>
        <dbReference type="EMBL" id="GMI26604.1"/>
    </source>
</evidence>
<dbReference type="Pfam" id="PF02463">
    <property type="entry name" value="SMC_N"/>
    <property type="match status" value="1"/>
</dbReference>
<protein>
    <recommendedName>
        <fullName evidence="10">Structural maintenance of chromosomes protein</fullName>
    </recommendedName>
</protein>
<evidence type="ECO:0000313" key="15">
    <source>
        <dbReference type="Proteomes" id="UP001165065"/>
    </source>
</evidence>
<sequence length="1303" mass="144647">MPVKHLLVENFKSYSGTQTIGPFKDFTCVVGPNGAGKSNLMDALSFVLGVNQKDLRSTNLKDLVFRPPNQRPSDKNKLKASVTLVYAASFEDGAAETLFTREISVKGTNEYKVDGKKVTFDEYETELGNINVLVKARNFLVFQGDVEGIARKTPKQLVEMLENISGSAEFKAEYDELKAKKETAESKTIFAFNKQKGYRSEKKQYKEQKDEAERFDSKLVERAAVSTEFYLWQIFHIDKEISEREETTKELKSELKSAEAAEADAEKNLKEAKKEATANRRTLSNIEKNRVKLAGALDSMQPETIKTQEEVKALTKQVETDVEQLKSLQDDASNHEEVIASLTTDIDSLTQSERKLEEEYQKIKTQGIGLTETLTPEQEAEYEQIREAAGIASASARAILSKEVRALEGARAKAASLSAELKEITGRREDASQSAKSLTDRRDKLSESLKKIGSELKQAENDLSNVEKHAKQAASKRDQIDSDIETVNAKLREAKDDKRRSKESEKLAAALEALKRHYPGVQGKLVDLCKPTQRRFNMAVTVAAGKNMDAIVVDTKATGYECIQYLREQRVGTATFLPLDSLKVPAPYTSERLRALEADGRYRLCADVITCDESIRKAVLYAVGNTVVCDDLTAARELCFGKDGKSDNKVKAVTLTGGVISKSGTMTGGLTEENARAAGRWDEKEITALKHKKDKLEADRAKTSFAPKITTLVSSSSLSNPSQLADELRNQVGNLKNREQYTKSDRTYTETKLKEQETLLSASVEQADKIQKDIDVAEAAVSSANTEVEKARTAVKEAEDVVLQPFREKTGLNDLRAYDIAVGRAREDFMEKKQQLRQHRAKLESQLTYEDGRDFVTPVTALESRLATIKGKLTKANNKEEELLKKSAKAKADLAQSESELQTATKEEKTSEKSVKDTQSKFAEMQSERMQVSKSMNGEEGELERLRGELHEILQKSRVEEVSLPVLKDGKKGAADDDMDENDESSQATNDDSSQGTSQDSVNTKSTHFSQSDDRRVMKDKKDASKIDFSGLKADLKARLTSDRDEKKIRSGFEQKLAKIHADLEAIAPNMKANDAFNKVGEKLKESGKDFEDAKVEARDAVAAFNKVKSIRAKTFNKAFSAIDTALKTIYRDLTKSSKHPLGGNAYLSLDDTDEPYLGGLKYNAMPPMKRFRDMEHLSGGEKTVAALALLFAIHSFKPAPFFVMDEVDAALDNVNVLKVCNYIRQRSGDNLQCIVISLKDMFYELSESLVGVCRDVGLGSSRTLTLDLTQYDAKDDEEGGEGEKREGEVLDGGGKRARGVVA</sequence>
<feature type="compositionally biased region" description="Polar residues" evidence="12">
    <location>
        <begin position="985"/>
        <end position="1010"/>
    </location>
</feature>
<dbReference type="OrthoDB" id="5575062at2759"/>
<dbReference type="SUPFAM" id="SSF75553">
    <property type="entry name" value="Smc hinge domain"/>
    <property type="match status" value="1"/>
</dbReference>
<feature type="region of interest" description="Disordered" evidence="12">
    <location>
        <begin position="965"/>
        <end position="1022"/>
    </location>
</feature>
<reference evidence="15" key="1">
    <citation type="journal article" date="2023" name="Commun. Biol.">
        <title>Genome analysis of Parmales, the sister group of diatoms, reveals the evolutionary specialization of diatoms from phago-mixotrophs to photoautotrophs.</title>
        <authorList>
            <person name="Ban H."/>
            <person name="Sato S."/>
            <person name="Yoshikawa S."/>
            <person name="Yamada K."/>
            <person name="Nakamura Y."/>
            <person name="Ichinomiya M."/>
            <person name="Sato N."/>
            <person name="Blanc-Mathieu R."/>
            <person name="Endo H."/>
            <person name="Kuwata A."/>
            <person name="Ogata H."/>
        </authorList>
    </citation>
    <scope>NUCLEOTIDE SEQUENCE [LARGE SCALE GENOMIC DNA]</scope>
</reference>
<dbReference type="Gene3D" id="3.30.70.1620">
    <property type="match status" value="1"/>
</dbReference>
<evidence type="ECO:0000256" key="2">
    <source>
        <dbReference type="ARBA" id="ARBA00004286"/>
    </source>
</evidence>
<evidence type="ECO:0000259" key="13">
    <source>
        <dbReference type="SMART" id="SM00968"/>
    </source>
</evidence>
<evidence type="ECO:0000256" key="6">
    <source>
        <dbReference type="ARBA" id="ARBA00022776"/>
    </source>
</evidence>
<dbReference type="CDD" id="cd03275">
    <property type="entry name" value="ABC_SMC1_euk"/>
    <property type="match status" value="1"/>
</dbReference>
<feature type="region of interest" description="Disordered" evidence="12">
    <location>
        <begin position="1274"/>
        <end position="1303"/>
    </location>
</feature>
<dbReference type="Gene3D" id="1.10.287.1490">
    <property type="match status" value="1"/>
</dbReference>
<evidence type="ECO:0000256" key="4">
    <source>
        <dbReference type="ARBA" id="ARBA00022454"/>
    </source>
</evidence>
<comment type="caution">
    <text evidence="14">The sequence shown here is derived from an EMBL/GenBank/DDBJ whole genome shotgun (WGS) entry which is preliminary data.</text>
</comment>
<keyword evidence="15" id="KW-1185">Reference proteome</keyword>
<dbReference type="GO" id="GO:0051301">
    <property type="term" value="P:cell division"/>
    <property type="evidence" value="ECO:0007669"/>
    <property type="project" value="UniProtKB-KW"/>
</dbReference>
<name>A0A9W7G0D6_9STRA</name>
<dbReference type="GO" id="GO:0008278">
    <property type="term" value="C:cohesin complex"/>
    <property type="evidence" value="ECO:0007669"/>
    <property type="project" value="InterPro"/>
</dbReference>
<dbReference type="GO" id="GO:0007062">
    <property type="term" value="P:sister chromatid cohesion"/>
    <property type="evidence" value="ECO:0007669"/>
    <property type="project" value="InterPro"/>
</dbReference>
<dbReference type="InterPro" id="IPR024704">
    <property type="entry name" value="SMC"/>
</dbReference>
<dbReference type="EMBL" id="BRYA01000633">
    <property type="protein sequence ID" value="GMI26604.1"/>
    <property type="molecule type" value="Genomic_DNA"/>
</dbReference>